<gene>
    <name evidence="6" type="ORF">RD2015_1694</name>
</gene>
<dbReference type="InterPro" id="IPR039425">
    <property type="entry name" value="RNA_pol_sigma-70-like"/>
</dbReference>
<dbReference type="STRING" id="76731.RD2015_1694"/>
<keyword evidence="5" id="KW-0804">Transcription</keyword>
<dbReference type="SUPFAM" id="SSF88946">
    <property type="entry name" value="Sigma2 domain of RNA polymerase sigma factors"/>
    <property type="match status" value="1"/>
</dbReference>
<proteinExistence type="inferred from homology"/>
<reference evidence="6 7" key="1">
    <citation type="submission" date="2015-12" db="EMBL/GenBank/DDBJ databases">
        <title>Complete genome of Roseateles depolymerans KCTC 42856.</title>
        <authorList>
            <person name="Kim K.M."/>
        </authorList>
    </citation>
    <scope>NUCLEOTIDE SEQUENCE [LARGE SCALE GENOMIC DNA]</scope>
    <source>
        <strain evidence="6 7">KCTC 42856</strain>
    </source>
</reference>
<dbReference type="Pfam" id="PF04542">
    <property type="entry name" value="Sigma70_r2"/>
    <property type="match status" value="1"/>
</dbReference>
<dbReference type="NCBIfam" id="TIGR02937">
    <property type="entry name" value="sigma70-ECF"/>
    <property type="match status" value="1"/>
</dbReference>
<keyword evidence="3" id="KW-0731">Sigma factor</keyword>
<evidence type="ECO:0000256" key="2">
    <source>
        <dbReference type="ARBA" id="ARBA00023015"/>
    </source>
</evidence>
<dbReference type="Gene3D" id="1.10.1740.10">
    <property type="match status" value="1"/>
</dbReference>
<accession>A0A0U2U1H9</accession>
<dbReference type="InterPro" id="IPR013324">
    <property type="entry name" value="RNA_pol_sigma_r3/r4-like"/>
</dbReference>
<dbReference type="AlphaFoldDB" id="A0A0U2U1H9"/>
<keyword evidence="4" id="KW-0238">DNA-binding</keyword>
<dbReference type="PATRIC" id="fig|76731.3.peg.1735"/>
<dbReference type="SUPFAM" id="SSF88659">
    <property type="entry name" value="Sigma3 and sigma4 domains of RNA polymerase sigma factors"/>
    <property type="match status" value="1"/>
</dbReference>
<sequence>MDSVAPFAAWPLGMNDVASMPAAPPAAPPTRRRTVENAPMNDRTAPLATEQHLRTLFLAGMDGDAQAYRSFLQALGGVLRAFLRKRLHDKPHDVEDLVQEILIAVHNGRHTYLPEQPLTAWMYAIARYKMADFLRSRYRHEAWTEPLDEDAHDLFAASDDEASHARRDVDQLLAQLPDRHRLPILHVKLQGLSVAETAQLTGLSESAIKVGIHRGLKALALMIRGMT</sequence>
<dbReference type="NCBIfam" id="NF009188">
    <property type="entry name" value="PRK12536.1"/>
    <property type="match status" value="1"/>
</dbReference>
<dbReference type="PANTHER" id="PTHR43133:SF58">
    <property type="entry name" value="ECF RNA POLYMERASE SIGMA FACTOR SIGD"/>
    <property type="match status" value="1"/>
</dbReference>
<dbReference type="Gene3D" id="1.10.10.10">
    <property type="entry name" value="Winged helix-like DNA-binding domain superfamily/Winged helix DNA-binding domain"/>
    <property type="match status" value="1"/>
</dbReference>
<evidence type="ECO:0000256" key="3">
    <source>
        <dbReference type="ARBA" id="ARBA00023082"/>
    </source>
</evidence>
<comment type="similarity">
    <text evidence="1">Belongs to the sigma-70 factor family. ECF subfamily.</text>
</comment>
<dbReference type="InterPro" id="IPR014284">
    <property type="entry name" value="RNA_pol_sigma-70_dom"/>
</dbReference>
<dbReference type="InterPro" id="IPR013325">
    <property type="entry name" value="RNA_pol_sigma_r2"/>
</dbReference>
<evidence type="ECO:0000313" key="7">
    <source>
        <dbReference type="Proteomes" id="UP000060699"/>
    </source>
</evidence>
<dbReference type="Proteomes" id="UP000060699">
    <property type="component" value="Chromosome"/>
</dbReference>
<evidence type="ECO:0000256" key="4">
    <source>
        <dbReference type="ARBA" id="ARBA00023125"/>
    </source>
</evidence>
<dbReference type="GO" id="GO:0006352">
    <property type="term" value="P:DNA-templated transcription initiation"/>
    <property type="evidence" value="ECO:0007669"/>
    <property type="project" value="InterPro"/>
</dbReference>
<dbReference type="InterPro" id="IPR007627">
    <property type="entry name" value="RNA_pol_sigma70_r2"/>
</dbReference>
<dbReference type="GO" id="GO:0016987">
    <property type="term" value="F:sigma factor activity"/>
    <property type="evidence" value="ECO:0007669"/>
    <property type="project" value="UniProtKB-KW"/>
</dbReference>
<protein>
    <submittedName>
        <fullName evidence="6">RNA polymerase sigma factor</fullName>
    </submittedName>
</protein>
<dbReference type="InterPro" id="IPR036388">
    <property type="entry name" value="WH-like_DNA-bd_sf"/>
</dbReference>
<dbReference type="KEGG" id="rdp:RD2015_1694"/>
<organism evidence="6 7">
    <name type="scientific">Roseateles depolymerans</name>
    <dbReference type="NCBI Taxonomy" id="76731"/>
    <lineage>
        <taxon>Bacteria</taxon>
        <taxon>Pseudomonadati</taxon>
        <taxon>Pseudomonadota</taxon>
        <taxon>Betaproteobacteria</taxon>
        <taxon>Burkholderiales</taxon>
        <taxon>Sphaerotilaceae</taxon>
        <taxon>Roseateles</taxon>
    </lineage>
</organism>
<evidence type="ECO:0000313" key="6">
    <source>
        <dbReference type="EMBL" id="ALV06177.1"/>
    </source>
</evidence>
<dbReference type="EMBL" id="CP013729">
    <property type="protein sequence ID" value="ALV06177.1"/>
    <property type="molecule type" value="Genomic_DNA"/>
</dbReference>
<dbReference type="PANTHER" id="PTHR43133">
    <property type="entry name" value="RNA POLYMERASE ECF-TYPE SIGMA FACTO"/>
    <property type="match status" value="1"/>
</dbReference>
<dbReference type="InterPro" id="IPR013249">
    <property type="entry name" value="RNA_pol_sigma70_r4_t2"/>
</dbReference>
<evidence type="ECO:0000256" key="5">
    <source>
        <dbReference type="ARBA" id="ARBA00023163"/>
    </source>
</evidence>
<dbReference type="CDD" id="cd06171">
    <property type="entry name" value="Sigma70_r4"/>
    <property type="match status" value="1"/>
</dbReference>
<keyword evidence="2" id="KW-0805">Transcription regulation</keyword>
<evidence type="ECO:0000256" key="1">
    <source>
        <dbReference type="ARBA" id="ARBA00010641"/>
    </source>
</evidence>
<dbReference type="Pfam" id="PF08281">
    <property type="entry name" value="Sigma70_r4_2"/>
    <property type="match status" value="1"/>
</dbReference>
<name>A0A0U2U1H9_9BURK</name>
<keyword evidence="7" id="KW-1185">Reference proteome</keyword>
<dbReference type="NCBIfam" id="NF009191">
    <property type="entry name" value="PRK12539.1"/>
    <property type="match status" value="1"/>
</dbReference>
<dbReference type="GO" id="GO:0003677">
    <property type="term" value="F:DNA binding"/>
    <property type="evidence" value="ECO:0007669"/>
    <property type="project" value="UniProtKB-KW"/>
</dbReference>